<gene>
    <name evidence="6" type="primary">LOC103751277</name>
</gene>
<dbReference type="Gene3D" id="3.30.1370.10">
    <property type="entry name" value="K Homology domain, type 1"/>
    <property type="match status" value="1"/>
</dbReference>
<dbReference type="Ensembl" id="ENSNGAT00000022042.1">
    <property type="protein sequence ID" value="ENSNGAP00000016425.1"/>
    <property type="gene ID" value="ENSNGAG00000017154.1"/>
</dbReference>
<dbReference type="OMA" id="WTNSNSR"/>
<dbReference type="GO" id="GO:0003729">
    <property type="term" value="F:mRNA binding"/>
    <property type="evidence" value="ECO:0007669"/>
    <property type="project" value="TreeGrafter"/>
</dbReference>
<sequence length="296" mass="32620">MRPEKYLPELMAEKDSLDPSFTHALRLVNREIEKFQKGEGKEEEKYIDVVVNKNMKLGQKVLIPVKQFPKVRLRPGVSCCCGQEVGRGGGVGRGKEGGGRERGDAHIDYNDEIRQAQLQELTYLNGGSENTDVPVVRGKSTLRTRGITTPAITRGRGGVTARPVVVGVPRGTPAPRGVLSARGPVSRGRGLLTPRARGVPPTGYRPPPPPPTQEPYGEYDYDDGYGTAYDEQSYDSYDNSYSTPAQSGADYYDYGHGLSEETYDSYGQEEWANSRHKAPSARAAKGVYRDQPYGRY</sequence>
<organism evidence="6 7">
    <name type="scientific">Nannospalax galili</name>
    <name type="common">Northern Israeli blind subterranean mole rat</name>
    <name type="synonym">Spalax galili</name>
    <dbReference type="NCBI Taxonomy" id="1026970"/>
    <lineage>
        <taxon>Eukaryota</taxon>
        <taxon>Metazoa</taxon>
        <taxon>Chordata</taxon>
        <taxon>Craniata</taxon>
        <taxon>Vertebrata</taxon>
        <taxon>Euteleostomi</taxon>
        <taxon>Mammalia</taxon>
        <taxon>Eutheria</taxon>
        <taxon>Euarchontoglires</taxon>
        <taxon>Glires</taxon>
        <taxon>Rodentia</taxon>
        <taxon>Myomorpha</taxon>
        <taxon>Muroidea</taxon>
        <taxon>Spalacidae</taxon>
        <taxon>Spalacinae</taxon>
        <taxon>Nannospalax</taxon>
    </lineage>
</organism>
<dbReference type="InterPro" id="IPR045071">
    <property type="entry name" value="BBP-like"/>
</dbReference>
<dbReference type="GO" id="GO:0000381">
    <property type="term" value="P:regulation of alternative mRNA splicing, via spliceosome"/>
    <property type="evidence" value="ECO:0007669"/>
    <property type="project" value="TreeGrafter"/>
</dbReference>
<feature type="domain" description="Sam68 tyrosine-rich" evidence="5">
    <location>
        <begin position="216"/>
        <end position="270"/>
    </location>
</feature>
<name>A0A8C6RCD2_NANGA</name>
<evidence type="ECO:0000259" key="5">
    <source>
        <dbReference type="Pfam" id="PF16568"/>
    </source>
</evidence>
<evidence type="ECO:0000313" key="7">
    <source>
        <dbReference type="Proteomes" id="UP000694381"/>
    </source>
</evidence>
<dbReference type="Proteomes" id="UP000694381">
    <property type="component" value="Unassembled WGS sequence"/>
</dbReference>
<dbReference type="PANTHER" id="PTHR11208">
    <property type="entry name" value="RNA-BINDING PROTEIN RELATED"/>
    <property type="match status" value="1"/>
</dbReference>
<feature type="region of interest" description="Disordered" evidence="3">
    <location>
        <begin position="270"/>
        <end position="296"/>
    </location>
</feature>
<dbReference type="GO" id="GO:0005654">
    <property type="term" value="C:nucleoplasm"/>
    <property type="evidence" value="ECO:0007669"/>
    <property type="project" value="Ensembl"/>
</dbReference>
<dbReference type="Pfam" id="PF16274">
    <property type="entry name" value="Qua1"/>
    <property type="match status" value="1"/>
</dbReference>
<dbReference type="GO" id="GO:0019904">
    <property type="term" value="F:protein domain specific binding"/>
    <property type="evidence" value="ECO:0007669"/>
    <property type="project" value="Ensembl"/>
</dbReference>
<dbReference type="Pfam" id="PF16568">
    <property type="entry name" value="Sam68-YY"/>
    <property type="match status" value="1"/>
</dbReference>
<proteinExistence type="predicted"/>
<dbReference type="InterPro" id="IPR032335">
    <property type="entry name" value="Sam68-YY"/>
</dbReference>
<feature type="compositionally biased region" description="Low complexity" evidence="3">
    <location>
        <begin position="167"/>
        <end position="178"/>
    </location>
</feature>
<evidence type="ECO:0000313" key="6">
    <source>
        <dbReference type="Ensembl" id="ENSNGAP00000016425.1"/>
    </source>
</evidence>
<evidence type="ECO:0000256" key="1">
    <source>
        <dbReference type="ARBA" id="ARBA00004123"/>
    </source>
</evidence>
<feature type="domain" description="KHDRBS Qua1" evidence="4">
    <location>
        <begin position="5"/>
        <end position="54"/>
    </location>
</feature>
<dbReference type="GO" id="GO:0032991">
    <property type="term" value="C:protein-containing complex"/>
    <property type="evidence" value="ECO:0007669"/>
    <property type="project" value="Ensembl"/>
</dbReference>
<feature type="compositionally biased region" description="Pro residues" evidence="3">
    <location>
        <begin position="203"/>
        <end position="213"/>
    </location>
</feature>
<dbReference type="InterPro" id="IPR032571">
    <property type="entry name" value="Qua1_dom"/>
</dbReference>
<reference evidence="6" key="2">
    <citation type="submission" date="2025-09" db="UniProtKB">
        <authorList>
            <consortium name="Ensembl"/>
        </authorList>
    </citation>
    <scope>IDENTIFICATION</scope>
</reference>
<dbReference type="GeneTree" id="ENSGT00940000157280"/>
<dbReference type="InterPro" id="IPR036612">
    <property type="entry name" value="KH_dom_type_1_sf"/>
</dbReference>
<evidence type="ECO:0000256" key="2">
    <source>
        <dbReference type="ARBA" id="ARBA00023242"/>
    </source>
</evidence>
<reference evidence="6" key="1">
    <citation type="submission" date="2025-08" db="UniProtKB">
        <authorList>
            <consortium name="Ensembl"/>
        </authorList>
    </citation>
    <scope>IDENTIFICATION</scope>
</reference>
<comment type="subcellular location">
    <subcellularLocation>
        <location evidence="1">Nucleus</location>
    </subcellularLocation>
</comment>
<keyword evidence="7" id="KW-1185">Reference proteome</keyword>
<dbReference type="PANTHER" id="PTHR11208:SF29">
    <property type="entry name" value="KH DOMAIN-CONTAINING, RNA-BINDING, SIGNAL TRANSDUCTION-ASSOCIATED PROTEIN 3"/>
    <property type="match status" value="1"/>
</dbReference>
<evidence type="ECO:0000256" key="3">
    <source>
        <dbReference type="SAM" id="MobiDB-lite"/>
    </source>
</evidence>
<protein>
    <submittedName>
        <fullName evidence="6">KH domain containing, RNA binding, signal transduction associated 3</fullName>
    </submittedName>
</protein>
<accession>A0A8C6RCD2</accession>
<evidence type="ECO:0000259" key="4">
    <source>
        <dbReference type="Pfam" id="PF16274"/>
    </source>
</evidence>
<keyword evidence="2" id="KW-0539">Nucleus</keyword>
<feature type="region of interest" description="Disordered" evidence="3">
    <location>
        <begin position="167"/>
        <end position="253"/>
    </location>
</feature>
<dbReference type="AlphaFoldDB" id="A0A8C6RCD2"/>
<feature type="compositionally biased region" description="Polar residues" evidence="3">
    <location>
        <begin position="234"/>
        <end position="246"/>
    </location>
</feature>
<dbReference type="GO" id="GO:0042802">
    <property type="term" value="F:identical protein binding"/>
    <property type="evidence" value="ECO:0007669"/>
    <property type="project" value="Ensembl"/>
</dbReference>